<dbReference type="Proteomes" id="UP001328107">
    <property type="component" value="Unassembled WGS sequence"/>
</dbReference>
<feature type="non-terminal residue" evidence="1">
    <location>
        <position position="1"/>
    </location>
</feature>
<name>A0AAN5C5N0_9BILA</name>
<comment type="caution">
    <text evidence="1">The sequence shown here is derived from an EMBL/GenBank/DDBJ whole genome shotgun (WGS) entry which is preliminary data.</text>
</comment>
<gene>
    <name evidence="1" type="ORF">PMAYCL1PPCAC_00064</name>
</gene>
<dbReference type="AlphaFoldDB" id="A0AAN5C5N0"/>
<protein>
    <submittedName>
        <fullName evidence="1">Uncharacterized protein</fullName>
    </submittedName>
</protein>
<keyword evidence="2" id="KW-1185">Reference proteome</keyword>
<accession>A0AAN5C5N0</accession>
<reference evidence="2" key="1">
    <citation type="submission" date="2022-10" db="EMBL/GenBank/DDBJ databases">
        <title>Genome assembly of Pristionchus species.</title>
        <authorList>
            <person name="Yoshida K."/>
            <person name="Sommer R.J."/>
        </authorList>
    </citation>
    <scope>NUCLEOTIDE SEQUENCE [LARGE SCALE GENOMIC DNA]</scope>
    <source>
        <strain evidence="2">RS5460</strain>
    </source>
</reference>
<proteinExistence type="predicted"/>
<evidence type="ECO:0000313" key="2">
    <source>
        <dbReference type="Proteomes" id="UP001328107"/>
    </source>
</evidence>
<evidence type="ECO:0000313" key="1">
    <source>
        <dbReference type="EMBL" id="GMR29869.1"/>
    </source>
</evidence>
<sequence length="85" mass="9954">HVTITQKRQLVTNGRRTARLVRSFARDTWNCEEIGVSIFINTTRTVTEHLIMYIIRRSRRVEQTTDGPQKLFATHSELFCHQSVP</sequence>
<organism evidence="1 2">
    <name type="scientific">Pristionchus mayeri</name>
    <dbReference type="NCBI Taxonomy" id="1317129"/>
    <lineage>
        <taxon>Eukaryota</taxon>
        <taxon>Metazoa</taxon>
        <taxon>Ecdysozoa</taxon>
        <taxon>Nematoda</taxon>
        <taxon>Chromadorea</taxon>
        <taxon>Rhabditida</taxon>
        <taxon>Rhabditina</taxon>
        <taxon>Diplogasteromorpha</taxon>
        <taxon>Diplogasteroidea</taxon>
        <taxon>Neodiplogasteridae</taxon>
        <taxon>Pristionchus</taxon>
    </lineage>
</organism>
<dbReference type="EMBL" id="BTRK01000001">
    <property type="protein sequence ID" value="GMR29869.1"/>
    <property type="molecule type" value="Genomic_DNA"/>
</dbReference>